<feature type="region of interest" description="Disordered" evidence="1">
    <location>
        <begin position="349"/>
        <end position="382"/>
    </location>
</feature>
<feature type="region of interest" description="Disordered" evidence="1">
    <location>
        <begin position="227"/>
        <end position="246"/>
    </location>
</feature>
<keyword evidence="2" id="KW-0472">Membrane</keyword>
<dbReference type="AlphaFoldDB" id="A0A086JEJ8"/>
<dbReference type="OrthoDB" id="10418598at2759"/>
<feature type="region of interest" description="Disordered" evidence="1">
    <location>
        <begin position="1"/>
        <end position="67"/>
    </location>
</feature>
<evidence type="ECO:0000313" key="3">
    <source>
        <dbReference type="EMBL" id="KFG30566.1"/>
    </source>
</evidence>
<sequence length="472" mass="50743">MADTLAPSPPPPRAPERRSARTSVPVSPAASAGPSPPLSSLRFSVSRRAADSERDGGFGPSDSSEASACTQAAKDVRCFLAEACRLAHAAASYALETSAECASQTPMPPSSTKAPDVASETLKALREVDRDKEEEHDGEDIVVSRAKAIQLLLALQAAHATAAEMFIVNATWRESDAGPAVDAELFEEAFRALHLATRALLGCSLLASCCPPAVSLSGVDQRLPSVATEKPASSLPHSPSVSKQDKEAAFQLTDDLLEMWARESPHTDDEEPDPRARGEFEERKKSVDRDTRVESGGEASLQREGDEGQTDVKSMFQTFDASSSEAALRRDEAAATERRALFSSANFPGARGKLRRRGQGASLRCGVGTPGADSGDGQKEEEEGLKQSLLDFAHEMKQEATRYGQVIQRDRDRLQRTGEAQQRHLDKTHAAAKDTKSLIYGSGFGFFYAMALLLIGCILFVMVMSFILFTPG</sequence>
<comment type="caution">
    <text evidence="3">The sequence shown here is derived from an EMBL/GenBank/DDBJ whole genome shotgun (WGS) entry which is preliminary data.</text>
</comment>
<feature type="compositionally biased region" description="Low complexity" evidence="1">
    <location>
        <begin position="21"/>
        <end position="42"/>
    </location>
</feature>
<keyword evidence="2" id="KW-1133">Transmembrane helix</keyword>
<proteinExistence type="predicted"/>
<gene>
    <name evidence="3" type="ORF">TGP89_208010</name>
</gene>
<accession>A0A086JEJ8</accession>
<organism evidence="3 4">
    <name type="scientific">Toxoplasma gondii p89</name>
    <dbReference type="NCBI Taxonomy" id="943119"/>
    <lineage>
        <taxon>Eukaryota</taxon>
        <taxon>Sar</taxon>
        <taxon>Alveolata</taxon>
        <taxon>Apicomplexa</taxon>
        <taxon>Conoidasida</taxon>
        <taxon>Coccidia</taxon>
        <taxon>Eucoccidiorida</taxon>
        <taxon>Eimeriorina</taxon>
        <taxon>Sarcocystidae</taxon>
        <taxon>Toxoplasma</taxon>
    </lineage>
</organism>
<evidence type="ECO:0000256" key="2">
    <source>
        <dbReference type="SAM" id="Phobius"/>
    </source>
</evidence>
<evidence type="ECO:0000256" key="1">
    <source>
        <dbReference type="SAM" id="MobiDB-lite"/>
    </source>
</evidence>
<evidence type="ECO:0000313" key="4">
    <source>
        <dbReference type="Proteomes" id="UP000028828"/>
    </source>
</evidence>
<dbReference type="Proteomes" id="UP000028828">
    <property type="component" value="Unassembled WGS sequence"/>
</dbReference>
<protein>
    <submittedName>
        <fullName evidence="3">Putative transmembrane protein</fullName>
    </submittedName>
</protein>
<reference evidence="3 4" key="1">
    <citation type="submission" date="2014-03" db="EMBL/GenBank/DDBJ databases">
        <authorList>
            <person name="Sibley D."/>
            <person name="Venepally P."/>
            <person name="Karamycheva S."/>
            <person name="Hadjithomas M."/>
            <person name="Khan A."/>
            <person name="Brunk B."/>
            <person name="Roos D."/>
            <person name="Caler E."/>
            <person name="Lorenzi H."/>
        </authorList>
    </citation>
    <scope>NUCLEOTIDE SEQUENCE [LARGE SCALE GENOMIC DNA]</scope>
    <source>
        <strain evidence="4">p89</strain>
    </source>
</reference>
<dbReference type="VEuPathDB" id="ToxoDB:TGP89_208010"/>
<feature type="compositionally biased region" description="Basic and acidic residues" evidence="1">
    <location>
        <begin position="262"/>
        <end position="306"/>
    </location>
</feature>
<keyword evidence="2 3" id="KW-0812">Transmembrane</keyword>
<name>A0A086JEJ8_TOXGO</name>
<feature type="transmembrane region" description="Helical" evidence="2">
    <location>
        <begin position="446"/>
        <end position="469"/>
    </location>
</feature>
<feature type="region of interest" description="Disordered" evidence="1">
    <location>
        <begin position="262"/>
        <end position="311"/>
    </location>
</feature>
<dbReference type="EMBL" id="AEYI02002043">
    <property type="protein sequence ID" value="KFG30566.1"/>
    <property type="molecule type" value="Genomic_DNA"/>
</dbReference>